<dbReference type="EMBL" id="SEYY01000067">
    <property type="protein sequence ID" value="KAB7508094.1"/>
    <property type="molecule type" value="Genomic_DNA"/>
</dbReference>
<feature type="non-terminal residue" evidence="2">
    <location>
        <position position="83"/>
    </location>
</feature>
<feature type="region of interest" description="Disordered" evidence="1">
    <location>
        <begin position="28"/>
        <end position="64"/>
    </location>
</feature>
<feature type="non-terminal residue" evidence="2">
    <location>
        <position position="1"/>
    </location>
</feature>
<reference evidence="2 3" key="1">
    <citation type="journal article" date="2019" name="PLoS Biol.">
        <title>Sex chromosomes control vertical transmission of feminizing Wolbachia symbionts in an isopod.</title>
        <authorList>
            <person name="Becking T."/>
            <person name="Chebbi M.A."/>
            <person name="Giraud I."/>
            <person name="Moumen B."/>
            <person name="Laverre T."/>
            <person name="Caubet Y."/>
            <person name="Peccoud J."/>
            <person name="Gilbert C."/>
            <person name="Cordaux R."/>
        </authorList>
    </citation>
    <scope>NUCLEOTIDE SEQUENCE [LARGE SCALE GENOMIC DNA]</scope>
    <source>
        <strain evidence="2">ANa2</strain>
        <tissue evidence="2">Whole body excluding digestive tract and cuticle</tissue>
    </source>
</reference>
<evidence type="ECO:0000313" key="2">
    <source>
        <dbReference type="EMBL" id="KAB7508094.1"/>
    </source>
</evidence>
<proteinExistence type="predicted"/>
<accession>A0A5N5TPJ4</accession>
<gene>
    <name evidence="2" type="ORF">Anas_02080</name>
</gene>
<organism evidence="2 3">
    <name type="scientific">Armadillidium nasatum</name>
    <dbReference type="NCBI Taxonomy" id="96803"/>
    <lineage>
        <taxon>Eukaryota</taxon>
        <taxon>Metazoa</taxon>
        <taxon>Ecdysozoa</taxon>
        <taxon>Arthropoda</taxon>
        <taxon>Crustacea</taxon>
        <taxon>Multicrustacea</taxon>
        <taxon>Malacostraca</taxon>
        <taxon>Eumalacostraca</taxon>
        <taxon>Peracarida</taxon>
        <taxon>Isopoda</taxon>
        <taxon>Oniscidea</taxon>
        <taxon>Crinocheta</taxon>
        <taxon>Armadillidiidae</taxon>
        <taxon>Armadillidium</taxon>
    </lineage>
</organism>
<keyword evidence="3" id="KW-1185">Reference proteome</keyword>
<dbReference type="OrthoDB" id="10656550at2759"/>
<name>A0A5N5TPJ4_9CRUS</name>
<evidence type="ECO:0000313" key="3">
    <source>
        <dbReference type="Proteomes" id="UP000326759"/>
    </source>
</evidence>
<dbReference type="Proteomes" id="UP000326759">
    <property type="component" value="Unassembled WGS sequence"/>
</dbReference>
<sequence length="83" mass="9433">QLGNLETKLTTDIQQILAILIKQQQQQQQIARSRRKSRSPQGVSSTPGLDPWTPRRDDSWGDFRSLTDAPIARLESLDEMDSL</sequence>
<protein>
    <submittedName>
        <fullName evidence="2">Uncharacterized protein</fullName>
    </submittedName>
</protein>
<dbReference type="AlphaFoldDB" id="A0A5N5TPJ4"/>
<evidence type="ECO:0000256" key="1">
    <source>
        <dbReference type="SAM" id="MobiDB-lite"/>
    </source>
</evidence>
<comment type="caution">
    <text evidence="2">The sequence shown here is derived from an EMBL/GenBank/DDBJ whole genome shotgun (WGS) entry which is preliminary data.</text>
</comment>